<evidence type="ECO:0000256" key="3">
    <source>
        <dbReference type="ARBA" id="ARBA00023139"/>
    </source>
</evidence>
<gene>
    <name evidence="7" type="ORF">MNBD_GAMMA16-244</name>
</gene>
<evidence type="ECO:0000256" key="4">
    <source>
        <dbReference type="ARBA" id="ARBA00023237"/>
    </source>
</evidence>
<keyword evidence="1" id="KW-0732">Signal</keyword>
<organism evidence="7">
    <name type="scientific">hydrothermal vent metagenome</name>
    <dbReference type="NCBI Taxonomy" id="652676"/>
    <lineage>
        <taxon>unclassified sequences</taxon>
        <taxon>metagenomes</taxon>
        <taxon>ecological metagenomes</taxon>
    </lineage>
</organism>
<reference evidence="7" key="1">
    <citation type="submission" date="2018-06" db="EMBL/GenBank/DDBJ databases">
        <authorList>
            <person name="Zhirakovskaya E."/>
        </authorList>
    </citation>
    <scope>NUCLEOTIDE SEQUENCE</scope>
</reference>
<name>A0A3B0ZKG2_9ZZZZ</name>
<feature type="domain" description="Outer membrane lipoprotein BamD-like" evidence="6">
    <location>
        <begin position="42"/>
        <end position="244"/>
    </location>
</feature>
<dbReference type="InterPro" id="IPR011990">
    <property type="entry name" value="TPR-like_helical_dom_sf"/>
</dbReference>
<dbReference type="PANTHER" id="PTHR37423">
    <property type="entry name" value="SOLUBLE LYTIC MUREIN TRANSGLYCOSYLASE-RELATED"/>
    <property type="match status" value="1"/>
</dbReference>
<evidence type="ECO:0000256" key="1">
    <source>
        <dbReference type="ARBA" id="ARBA00022729"/>
    </source>
</evidence>
<accession>A0A3B0ZKG2</accession>
<dbReference type="GO" id="GO:0051205">
    <property type="term" value="P:protein insertion into membrane"/>
    <property type="evidence" value="ECO:0007669"/>
    <property type="project" value="TreeGrafter"/>
</dbReference>
<dbReference type="NCBIfam" id="TIGR03302">
    <property type="entry name" value="OM_YfiO"/>
    <property type="match status" value="1"/>
</dbReference>
<dbReference type="InterPro" id="IPR039565">
    <property type="entry name" value="BamD-like"/>
</dbReference>
<evidence type="ECO:0000259" key="6">
    <source>
        <dbReference type="Pfam" id="PF13525"/>
    </source>
</evidence>
<evidence type="ECO:0000256" key="2">
    <source>
        <dbReference type="ARBA" id="ARBA00023136"/>
    </source>
</evidence>
<keyword evidence="3" id="KW-0564">Palmitate</keyword>
<dbReference type="Gene3D" id="1.25.40.10">
    <property type="entry name" value="Tetratricopeptide repeat domain"/>
    <property type="match status" value="1"/>
</dbReference>
<dbReference type="AlphaFoldDB" id="A0A3B0ZKG2"/>
<dbReference type="GO" id="GO:1990063">
    <property type="term" value="C:Bam protein complex"/>
    <property type="evidence" value="ECO:0007669"/>
    <property type="project" value="TreeGrafter"/>
</dbReference>
<dbReference type="HAMAP" id="MF_00922">
    <property type="entry name" value="OM_assembly_BamD"/>
    <property type="match status" value="1"/>
</dbReference>
<protein>
    <submittedName>
        <fullName evidence="7">Outer membrane beta-barrel assembly protein BamD</fullName>
    </submittedName>
</protein>
<dbReference type="SUPFAM" id="SSF48452">
    <property type="entry name" value="TPR-like"/>
    <property type="match status" value="2"/>
</dbReference>
<keyword evidence="4" id="KW-0998">Cell outer membrane</keyword>
<evidence type="ECO:0000313" key="7">
    <source>
        <dbReference type="EMBL" id="VAW87787.1"/>
    </source>
</evidence>
<proteinExistence type="inferred from homology"/>
<dbReference type="InterPro" id="IPR017689">
    <property type="entry name" value="BamD"/>
</dbReference>
<dbReference type="EMBL" id="UOFO01000131">
    <property type="protein sequence ID" value="VAW87787.1"/>
    <property type="molecule type" value="Genomic_DNA"/>
</dbReference>
<dbReference type="Pfam" id="PF13525">
    <property type="entry name" value="YfiO"/>
    <property type="match status" value="1"/>
</dbReference>
<dbReference type="CDD" id="cd15830">
    <property type="entry name" value="BamD"/>
    <property type="match status" value="1"/>
</dbReference>
<dbReference type="PANTHER" id="PTHR37423:SF1">
    <property type="entry name" value="OUTER MEMBRANE PROTEIN ASSEMBLY FACTOR BAMD"/>
    <property type="match status" value="1"/>
</dbReference>
<evidence type="ECO:0000256" key="5">
    <source>
        <dbReference type="ARBA" id="ARBA00023288"/>
    </source>
</evidence>
<keyword evidence="2" id="KW-0472">Membrane</keyword>
<sequence length="265" mass="30380">MRRAMKLSNSSYAKILLILALVFNVNACSVLPDIDDETSAWSARQLYDAGKNALNTADYETALRYLENLEARFPYGRYAQQAQMDIIFAYYKFDEPESAIAAADRFIKLYPRHPKVDYAYYMRGLASFYQSMGTLDYLFNLDPSEREVRGSQEAFHYFSTLVKQYPNSDYAADSAQRLVYLHNILAKHEINIANYYIERGAYVAAANRAKYVINNYERTPSSIEALIVIIKAYRQLGLTDLAHDAFRILQLNAPEHPDLAQLKEG</sequence>
<keyword evidence="5" id="KW-0449">Lipoprotein</keyword>